<feature type="domain" description="Penicillin-binding protein transpeptidase" evidence="3">
    <location>
        <begin position="237"/>
        <end position="537"/>
    </location>
</feature>
<dbReference type="GO" id="GO:0008658">
    <property type="term" value="F:penicillin binding"/>
    <property type="evidence" value="ECO:0007669"/>
    <property type="project" value="InterPro"/>
</dbReference>
<keyword evidence="2" id="KW-0472">Membrane</keyword>
<dbReference type="EMBL" id="MHMA01000005">
    <property type="protein sequence ID" value="OGZ20643.1"/>
    <property type="molecule type" value="Genomic_DNA"/>
</dbReference>
<dbReference type="Pfam" id="PF00905">
    <property type="entry name" value="Transpeptidase"/>
    <property type="match status" value="1"/>
</dbReference>
<dbReference type="SUPFAM" id="SSF56601">
    <property type="entry name" value="beta-lactamase/transpeptidase-like"/>
    <property type="match status" value="1"/>
</dbReference>
<dbReference type="Proteomes" id="UP000178721">
    <property type="component" value="Unassembled WGS sequence"/>
</dbReference>
<dbReference type="AlphaFoldDB" id="A0A1G2E493"/>
<proteinExistence type="predicted"/>
<comment type="subcellular location">
    <subcellularLocation>
        <location evidence="1">Membrane</location>
    </subcellularLocation>
</comment>
<dbReference type="InterPro" id="IPR036138">
    <property type="entry name" value="PBP_dimer_sf"/>
</dbReference>
<evidence type="ECO:0000256" key="2">
    <source>
        <dbReference type="ARBA" id="ARBA00023136"/>
    </source>
</evidence>
<evidence type="ECO:0000313" key="6">
    <source>
        <dbReference type="Proteomes" id="UP000178721"/>
    </source>
</evidence>
<name>A0A1G2E493_9BACT</name>
<feature type="domain" description="Penicillin-binding protein dimerisation" evidence="4">
    <location>
        <begin position="52"/>
        <end position="182"/>
    </location>
</feature>
<dbReference type="Gene3D" id="3.90.1310.10">
    <property type="entry name" value="Penicillin-binding protein 2a (Domain 2)"/>
    <property type="match status" value="1"/>
</dbReference>
<evidence type="ECO:0000256" key="1">
    <source>
        <dbReference type="ARBA" id="ARBA00004370"/>
    </source>
</evidence>
<dbReference type="InterPro" id="IPR005311">
    <property type="entry name" value="PBP_dimer"/>
</dbReference>
<gene>
    <name evidence="5" type="ORF">A2654_00865</name>
</gene>
<dbReference type="Gene3D" id="3.30.450.330">
    <property type="match status" value="1"/>
</dbReference>
<dbReference type="InterPro" id="IPR050515">
    <property type="entry name" value="Beta-lactam/transpept"/>
</dbReference>
<comment type="caution">
    <text evidence="5">The sequence shown here is derived from an EMBL/GenBank/DDBJ whole genome shotgun (WGS) entry which is preliminary data.</text>
</comment>
<dbReference type="SUPFAM" id="SSF56519">
    <property type="entry name" value="Penicillin binding protein dimerisation domain"/>
    <property type="match status" value="1"/>
</dbReference>
<evidence type="ECO:0000259" key="3">
    <source>
        <dbReference type="Pfam" id="PF00905"/>
    </source>
</evidence>
<reference evidence="5 6" key="1">
    <citation type="journal article" date="2016" name="Nat. Commun.">
        <title>Thousands of microbial genomes shed light on interconnected biogeochemical processes in an aquifer system.</title>
        <authorList>
            <person name="Anantharaman K."/>
            <person name="Brown C.T."/>
            <person name="Hug L.A."/>
            <person name="Sharon I."/>
            <person name="Castelle C.J."/>
            <person name="Probst A.J."/>
            <person name="Thomas B.C."/>
            <person name="Singh A."/>
            <person name="Wilkins M.J."/>
            <person name="Karaoz U."/>
            <person name="Brodie E.L."/>
            <person name="Williams K.H."/>
            <person name="Hubbard S.S."/>
            <person name="Banfield J.F."/>
        </authorList>
    </citation>
    <scope>NUCLEOTIDE SEQUENCE [LARGE SCALE GENOMIC DNA]</scope>
</reference>
<accession>A0A1G2E493</accession>
<protein>
    <recommendedName>
        <fullName evidence="7">Penicillin-binding protein transpeptidase domain-containing protein</fullName>
    </recommendedName>
</protein>
<evidence type="ECO:0008006" key="7">
    <source>
        <dbReference type="Google" id="ProtNLM"/>
    </source>
</evidence>
<dbReference type="InterPro" id="IPR001460">
    <property type="entry name" value="PCN-bd_Tpept"/>
</dbReference>
<dbReference type="Gene3D" id="3.40.710.10">
    <property type="entry name" value="DD-peptidase/beta-lactamase superfamily"/>
    <property type="match status" value="1"/>
</dbReference>
<organism evidence="5 6">
    <name type="scientific">Candidatus Nealsonbacteria bacterium RIFCSPHIGHO2_01_FULL_43_31</name>
    <dbReference type="NCBI Taxonomy" id="1801665"/>
    <lineage>
        <taxon>Bacteria</taxon>
        <taxon>Candidatus Nealsoniibacteriota</taxon>
    </lineage>
</organism>
<dbReference type="GO" id="GO:0005886">
    <property type="term" value="C:plasma membrane"/>
    <property type="evidence" value="ECO:0007669"/>
    <property type="project" value="TreeGrafter"/>
</dbReference>
<evidence type="ECO:0000259" key="4">
    <source>
        <dbReference type="Pfam" id="PF03717"/>
    </source>
</evidence>
<dbReference type="PANTHER" id="PTHR30627">
    <property type="entry name" value="PEPTIDOGLYCAN D,D-TRANSPEPTIDASE"/>
    <property type="match status" value="1"/>
</dbReference>
<sequence length="555" mass="62364">MKNWRINFILALIFIFSAAIAFRLFFLQVVRHDYYAALARGQQKQFLDFVGDRGEIFLANHDLPVATNREYSFLYLSPNEVPASEKEKVAQALSEKLDMDKDYLMSRLQKDNLYELIRDKMTDQDVAMIEELKLVGIHFKKETFREYPYGDFASHVLGFVNEEGAGQYGAEEFFDDVLRGKEEFWEGVKGPLGYFFPGLSRSDNKGEDLKLTIDYNIQYLAEKLLRKAEKNLAIEGGAIIVIDPTSGKLLALADQPSFNPAEYSKEKDFSVFQSDATQKIFEPGSVFKPITMAAALDQGKITPETTYQDPGVLEIGGWPIYNYDRRTYPGDITMTQVLEKSINTGAVFAESQLGHKKFLEYIANFGIFEKTGLDLQGEISSKNAEFKKGYEINYATASFGQGIEMTPIQLVRAFSIIANGGKLIKPYLVEQESKTSDNNIISSQTASKVTAMLVSVVENGFGKAARIPGYYVAGKTGTAQVSYSALGINQKGYSDKTWQSFIGFAPAFNPRFLILVKLNNPASKTAEYSAVPVFQELAKYIIDYYQIPPDHYENE</sequence>
<dbReference type="PANTHER" id="PTHR30627:SF1">
    <property type="entry name" value="PEPTIDOGLYCAN D,D-TRANSPEPTIDASE FTSI"/>
    <property type="match status" value="1"/>
</dbReference>
<evidence type="ECO:0000313" key="5">
    <source>
        <dbReference type="EMBL" id="OGZ20643.1"/>
    </source>
</evidence>
<dbReference type="GO" id="GO:0071555">
    <property type="term" value="P:cell wall organization"/>
    <property type="evidence" value="ECO:0007669"/>
    <property type="project" value="TreeGrafter"/>
</dbReference>
<dbReference type="Pfam" id="PF03717">
    <property type="entry name" value="PBP_dimer"/>
    <property type="match status" value="1"/>
</dbReference>
<dbReference type="InterPro" id="IPR012338">
    <property type="entry name" value="Beta-lactam/transpept-like"/>
</dbReference>